<dbReference type="Proteomes" id="UP001454036">
    <property type="component" value="Unassembled WGS sequence"/>
</dbReference>
<protein>
    <submittedName>
        <fullName evidence="1">Uncharacterized protein</fullName>
    </submittedName>
</protein>
<evidence type="ECO:0000313" key="2">
    <source>
        <dbReference type="Proteomes" id="UP001454036"/>
    </source>
</evidence>
<gene>
    <name evidence="1" type="ORF">LIER_11079</name>
</gene>
<keyword evidence="2" id="KW-1185">Reference proteome</keyword>
<dbReference type="EMBL" id="BAABME010002022">
    <property type="protein sequence ID" value="GAA0152652.1"/>
    <property type="molecule type" value="Genomic_DNA"/>
</dbReference>
<organism evidence="1 2">
    <name type="scientific">Lithospermum erythrorhizon</name>
    <name type="common">Purple gromwell</name>
    <name type="synonym">Lithospermum officinale var. erythrorhizon</name>
    <dbReference type="NCBI Taxonomy" id="34254"/>
    <lineage>
        <taxon>Eukaryota</taxon>
        <taxon>Viridiplantae</taxon>
        <taxon>Streptophyta</taxon>
        <taxon>Embryophyta</taxon>
        <taxon>Tracheophyta</taxon>
        <taxon>Spermatophyta</taxon>
        <taxon>Magnoliopsida</taxon>
        <taxon>eudicotyledons</taxon>
        <taxon>Gunneridae</taxon>
        <taxon>Pentapetalae</taxon>
        <taxon>asterids</taxon>
        <taxon>lamiids</taxon>
        <taxon>Boraginales</taxon>
        <taxon>Boraginaceae</taxon>
        <taxon>Boraginoideae</taxon>
        <taxon>Lithospermeae</taxon>
        <taxon>Lithospermum</taxon>
    </lineage>
</organism>
<reference evidence="1 2" key="1">
    <citation type="submission" date="2024-01" db="EMBL/GenBank/DDBJ databases">
        <title>The complete chloroplast genome sequence of Lithospermum erythrorhizon: insights into the phylogenetic relationship among Boraginaceae species and the maternal lineages of purple gromwells.</title>
        <authorList>
            <person name="Okada T."/>
            <person name="Watanabe K."/>
        </authorList>
    </citation>
    <scope>NUCLEOTIDE SEQUENCE [LARGE SCALE GENOMIC DNA]</scope>
</reference>
<name>A0AAV3PRU0_LITER</name>
<accession>A0AAV3PRU0</accession>
<sequence length="97" mass="10946">MTVGWGFATPNILIKLFFVSKPGRWWQSRKVASPRSSKPDITLSLIFGEHHWVQSRVTPGEVSFRSPVEIIKFGEEFLALNDSATMVLHEPPPLAEL</sequence>
<dbReference type="AlphaFoldDB" id="A0AAV3PRU0"/>
<comment type="caution">
    <text evidence="1">The sequence shown here is derived from an EMBL/GenBank/DDBJ whole genome shotgun (WGS) entry which is preliminary data.</text>
</comment>
<proteinExistence type="predicted"/>
<evidence type="ECO:0000313" key="1">
    <source>
        <dbReference type="EMBL" id="GAA0152652.1"/>
    </source>
</evidence>